<sequence>MISMMYHHVGSDRCSNDLEIFEQHLAYISKNFTTLFPTLDELPKKPICLVFDDGYYDFYKFIYPLLKKYNLKALLAVTPKYILDDTDKDDALRLGFEHNDLFKEYKNATFCTYKELQEMSQSSFVQVVSHSYSHKNLLENDVDLEKELLKSKELIEQKLGTKVESFVYPFGKYNQKVLDETMKYYKYSFRIGNGVNKDFRGVNGVIYRIDGDFLRSPDEIFSLKNMLRFIFKTFIKNIVGNR</sequence>
<dbReference type="Pfam" id="PF01522">
    <property type="entry name" value="Polysacc_deac_1"/>
    <property type="match status" value="1"/>
</dbReference>
<proteinExistence type="predicted"/>
<keyword evidence="5" id="KW-1185">Reference proteome</keyword>
<accession>E0UV27</accession>
<dbReference type="InterPro" id="IPR051398">
    <property type="entry name" value="Polysacch_Deacetylase"/>
</dbReference>
<dbReference type="GO" id="GO:0005975">
    <property type="term" value="P:carbohydrate metabolic process"/>
    <property type="evidence" value="ECO:0007669"/>
    <property type="project" value="InterPro"/>
</dbReference>
<feature type="domain" description="NodB homology" evidence="3">
    <location>
        <begin position="45"/>
        <end position="242"/>
    </location>
</feature>
<dbReference type="HOGENOM" id="CLU_030024_3_3_7"/>
<dbReference type="CDD" id="cd10918">
    <property type="entry name" value="CE4_NodB_like_5s_6s"/>
    <property type="match status" value="1"/>
</dbReference>
<dbReference type="GO" id="GO:0005576">
    <property type="term" value="C:extracellular region"/>
    <property type="evidence" value="ECO:0007669"/>
    <property type="project" value="UniProtKB-SubCell"/>
</dbReference>
<dbReference type="InterPro" id="IPR011330">
    <property type="entry name" value="Glyco_hydro/deAcase_b/a-brl"/>
</dbReference>
<evidence type="ECO:0000256" key="2">
    <source>
        <dbReference type="ARBA" id="ARBA00022729"/>
    </source>
</evidence>
<dbReference type="AlphaFoldDB" id="E0UV27"/>
<dbReference type="SUPFAM" id="SSF88713">
    <property type="entry name" value="Glycoside hydrolase/deacetylase"/>
    <property type="match status" value="1"/>
</dbReference>
<evidence type="ECO:0000259" key="3">
    <source>
        <dbReference type="PROSITE" id="PS51677"/>
    </source>
</evidence>
<dbReference type="KEGG" id="sua:Saut_1562"/>
<dbReference type="GO" id="GO:0016810">
    <property type="term" value="F:hydrolase activity, acting on carbon-nitrogen (but not peptide) bonds"/>
    <property type="evidence" value="ECO:0007669"/>
    <property type="project" value="InterPro"/>
</dbReference>
<organism evidence="4 5">
    <name type="scientific">Sulfurimonas autotrophica (strain ATCC BAA-671 / DSM 16294 / JCM 11897 / OK10)</name>
    <dbReference type="NCBI Taxonomy" id="563040"/>
    <lineage>
        <taxon>Bacteria</taxon>
        <taxon>Pseudomonadati</taxon>
        <taxon>Campylobacterota</taxon>
        <taxon>Epsilonproteobacteria</taxon>
        <taxon>Campylobacterales</taxon>
        <taxon>Sulfurimonadaceae</taxon>
        <taxon>Sulfurimonas</taxon>
    </lineage>
</organism>
<evidence type="ECO:0000313" key="4">
    <source>
        <dbReference type="EMBL" id="ADN09609.1"/>
    </source>
</evidence>
<reference evidence="5" key="1">
    <citation type="journal article" date="2010" name="Stand. Genomic Sci.">
        <title>Complete genome sequence of Sulfurimonas autotrophica type strain (OK10).</title>
        <authorList>
            <person name="Sikorski J."/>
            <person name="Munk C."/>
            <person name="Lapidus A."/>
            <person name="Djao O."/>
            <person name="Lucas S."/>
            <person name="Glavina Del Rio T."/>
            <person name="Nolan M."/>
            <person name="Tice H."/>
            <person name="Han C."/>
            <person name="Cheng J."/>
            <person name="Tapia R."/>
            <person name="Goodwin L."/>
            <person name="Pitluck S."/>
            <person name="Liolios K."/>
            <person name="Ivanova N."/>
            <person name="Mavromatis K."/>
            <person name="Mikhailova N."/>
            <person name="Pati A."/>
            <person name="Sims D."/>
            <person name="Meincke L."/>
            <person name="Brettin T."/>
            <person name="Detter J."/>
            <person name="Chen A."/>
            <person name="Palaniappan K."/>
            <person name="Land M."/>
            <person name="Hauser L."/>
            <person name="Chang Y."/>
            <person name="Jeffries C."/>
            <person name="Rohde M."/>
            <person name="Lang E."/>
            <person name="Spring S."/>
            <person name="Goker M."/>
            <person name="Woyke T."/>
            <person name="Bristow J."/>
            <person name="Eisen J."/>
            <person name="Markowitz V."/>
            <person name="Hugenholtz P."/>
            <person name="Kyrpides N."/>
            <person name="Klenk H."/>
        </authorList>
    </citation>
    <scope>NUCLEOTIDE SEQUENCE [LARGE SCALE GENOMIC DNA]</scope>
    <source>
        <strain evidence="5">ATCC BAA-671 / DSM 16294 / JCM 11897 / OK10</strain>
    </source>
</reference>
<dbReference type="PANTHER" id="PTHR34216:SF3">
    <property type="entry name" value="POLY-BETA-1,6-N-ACETYL-D-GLUCOSAMINE N-DEACETYLASE"/>
    <property type="match status" value="1"/>
</dbReference>
<dbReference type="EMBL" id="CP002205">
    <property type="protein sequence ID" value="ADN09609.1"/>
    <property type="molecule type" value="Genomic_DNA"/>
</dbReference>
<dbReference type="Gene3D" id="3.20.20.370">
    <property type="entry name" value="Glycoside hydrolase/deacetylase"/>
    <property type="match status" value="1"/>
</dbReference>
<dbReference type="Proteomes" id="UP000007803">
    <property type="component" value="Chromosome"/>
</dbReference>
<comment type="subcellular location">
    <subcellularLocation>
        <location evidence="1">Secreted</location>
    </subcellularLocation>
</comment>
<dbReference type="InterPro" id="IPR002509">
    <property type="entry name" value="NODB_dom"/>
</dbReference>
<dbReference type="STRING" id="563040.Saut_1562"/>
<keyword evidence="2" id="KW-0732">Signal</keyword>
<dbReference type="PANTHER" id="PTHR34216">
    <property type="match status" value="1"/>
</dbReference>
<name>E0UV27_SULAO</name>
<evidence type="ECO:0000256" key="1">
    <source>
        <dbReference type="ARBA" id="ARBA00004613"/>
    </source>
</evidence>
<dbReference type="eggNOG" id="COG0726">
    <property type="taxonomic scope" value="Bacteria"/>
</dbReference>
<dbReference type="PROSITE" id="PS51677">
    <property type="entry name" value="NODB"/>
    <property type="match status" value="1"/>
</dbReference>
<gene>
    <name evidence="4" type="ordered locus">Saut_1562</name>
</gene>
<evidence type="ECO:0000313" key="5">
    <source>
        <dbReference type="Proteomes" id="UP000007803"/>
    </source>
</evidence>
<protein>
    <submittedName>
        <fullName evidence="4">Polysaccharide deacetylase</fullName>
    </submittedName>
</protein>